<dbReference type="InterPro" id="IPR015366">
    <property type="entry name" value="S53_propep"/>
</dbReference>
<dbReference type="RefSeq" id="WP_083890657.1">
    <property type="nucleotide sequence ID" value="NZ_BAABIH010000016.1"/>
</dbReference>
<keyword evidence="9" id="KW-0732">Signal</keyword>
<dbReference type="Pfam" id="PF00082">
    <property type="entry name" value="Peptidase_S8"/>
    <property type="match status" value="1"/>
</dbReference>
<evidence type="ECO:0000256" key="1">
    <source>
        <dbReference type="ARBA" id="ARBA00001913"/>
    </source>
</evidence>
<dbReference type="InterPro" id="IPR050819">
    <property type="entry name" value="Tripeptidyl-peptidase_I"/>
</dbReference>
<evidence type="ECO:0000256" key="5">
    <source>
        <dbReference type="ARBA" id="ARBA00022825"/>
    </source>
</evidence>
<dbReference type="GO" id="GO:0006508">
    <property type="term" value="P:proteolysis"/>
    <property type="evidence" value="ECO:0007669"/>
    <property type="project" value="UniProtKB-KW"/>
</dbReference>
<gene>
    <name evidence="11" type="ORF">KDY119_03180</name>
</gene>
<dbReference type="CDD" id="cd11377">
    <property type="entry name" value="Pro-peptidase_S53"/>
    <property type="match status" value="1"/>
</dbReference>
<dbReference type="Proteomes" id="UP000326702">
    <property type="component" value="Chromosome"/>
</dbReference>
<evidence type="ECO:0000256" key="2">
    <source>
        <dbReference type="ARBA" id="ARBA00022670"/>
    </source>
</evidence>
<keyword evidence="5" id="KW-0720">Serine protease</keyword>
<dbReference type="OrthoDB" id="3480681at2"/>
<feature type="domain" description="Peptidase S53" evidence="10">
    <location>
        <begin position="286"/>
        <end position="685"/>
    </location>
</feature>
<dbReference type="InterPro" id="IPR036852">
    <property type="entry name" value="Peptidase_S8/S53_dom_sf"/>
</dbReference>
<dbReference type="GO" id="GO:0046872">
    <property type="term" value="F:metal ion binding"/>
    <property type="evidence" value="ECO:0007669"/>
    <property type="project" value="UniProtKB-KW"/>
</dbReference>
<evidence type="ECO:0000256" key="9">
    <source>
        <dbReference type="SAM" id="SignalP"/>
    </source>
</evidence>
<keyword evidence="3" id="KW-0479">Metal-binding</keyword>
<evidence type="ECO:0000256" key="7">
    <source>
        <dbReference type="ARBA" id="ARBA00023145"/>
    </source>
</evidence>
<evidence type="ECO:0000313" key="11">
    <source>
        <dbReference type="EMBL" id="QFU99645.1"/>
    </source>
</evidence>
<dbReference type="GO" id="GO:0008240">
    <property type="term" value="F:tripeptidyl-peptidase activity"/>
    <property type="evidence" value="ECO:0007669"/>
    <property type="project" value="TreeGrafter"/>
</dbReference>
<dbReference type="Pfam" id="PF09286">
    <property type="entry name" value="Pro-kuma_activ"/>
    <property type="match status" value="1"/>
</dbReference>
<dbReference type="AlphaFoldDB" id="A0A5P9QGR6"/>
<dbReference type="InterPro" id="IPR030400">
    <property type="entry name" value="Sedolisin_dom"/>
</dbReference>
<dbReference type="PROSITE" id="PS00138">
    <property type="entry name" value="SUBTILASE_SER"/>
    <property type="match status" value="1"/>
</dbReference>
<feature type="chain" id="PRO_5038666540" evidence="9">
    <location>
        <begin position="27"/>
        <end position="699"/>
    </location>
</feature>
<keyword evidence="6" id="KW-0106">Calcium</keyword>
<dbReference type="SUPFAM" id="SSF52743">
    <property type="entry name" value="Subtilisin-like"/>
    <property type="match status" value="1"/>
</dbReference>
<dbReference type="GO" id="GO:0004252">
    <property type="term" value="F:serine-type endopeptidase activity"/>
    <property type="evidence" value="ECO:0007669"/>
    <property type="project" value="InterPro"/>
</dbReference>
<keyword evidence="7" id="KW-0865">Zymogen</keyword>
<protein>
    <submittedName>
        <fullName evidence="11">Sedolisin</fullName>
        <ecNumber evidence="11">3.4.21.100</ecNumber>
    </submittedName>
</protein>
<evidence type="ECO:0000259" key="10">
    <source>
        <dbReference type="PROSITE" id="PS51695"/>
    </source>
</evidence>
<evidence type="ECO:0000256" key="3">
    <source>
        <dbReference type="ARBA" id="ARBA00022723"/>
    </source>
</evidence>
<dbReference type="CDD" id="cd04056">
    <property type="entry name" value="Peptidases_S53"/>
    <property type="match status" value="1"/>
</dbReference>
<evidence type="ECO:0000313" key="12">
    <source>
        <dbReference type="Proteomes" id="UP000326702"/>
    </source>
</evidence>
<accession>A0A5P9QGR6</accession>
<dbReference type="KEGG" id="lxl:KDY119_03180"/>
<dbReference type="Gene3D" id="3.40.50.200">
    <property type="entry name" value="Peptidase S8/S53 domain"/>
    <property type="match status" value="1"/>
</dbReference>
<organism evidence="11 12">
    <name type="scientific">Luteimicrobium xylanilyticum</name>
    <dbReference type="NCBI Taxonomy" id="1133546"/>
    <lineage>
        <taxon>Bacteria</taxon>
        <taxon>Bacillati</taxon>
        <taxon>Actinomycetota</taxon>
        <taxon>Actinomycetes</taxon>
        <taxon>Micrococcales</taxon>
        <taxon>Luteimicrobium</taxon>
    </lineage>
</organism>
<dbReference type="InterPro" id="IPR023828">
    <property type="entry name" value="Peptidase_S8_Ser-AS"/>
</dbReference>
<dbReference type="SMART" id="SM00944">
    <property type="entry name" value="Pro-kuma_activ"/>
    <property type="match status" value="1"/>
</dbReference>
<dbReference type="EMBL" id="CP045529">
    <property type="protein sequence ID" value="QFU99645.1"/>
    <property type="molecule type" value="Genomic_DNA"/>
</dbReference>
<evidence type="ECO:0000256" key="6">
    <source>
        <dbReference type="ARBA" id="ARBA00022837"/>
    </source>
</evidence>
<dbReference type="PANTHER" id="PTHR14218:SF15">
    <property type="entry name" value="TRIPEPTIDYL-PEPTIDASE 1"/>
    <property type="match status" value="1"/>
</dbReference>
<keyword evidence="2" id="KW-0645">Protease</keyword>
<name>A0A5P9QGR6_9MICO</name>
<dbReference type="InterPro" id="IPR000209">
    <property type="entry name" value="Peptidase_S8/S53_dom"/>
</dbReference>
<reference evidence="11 12" key="1">
    <citation type="submission" date="2019-10" db="EMBL/GenBank/DDBJ databases">
        <title>Genome sequence of Luteimicrobium xylanilyticum HY-24.</title>
        <authorList>
            <person name="Kim D.Y."/>
            <person name="Park H.-Y."/>
        </authorList>
    </citation>
    <scope>NUCLEOTIDE SEQUENCE [LARGE SCALE GENOMIC DNA]</scope>
    <source>
        <strain evidence="11 12">HY-24</strain>
    </source>
</reference>
<sequence>MTTAHPSRRARATAAALAAATGLGLAAVPVGLASASASTSSTTLTTIDGTKPNWLARAKVTASPSTAQRSVESAQQVRVYLAPKGGLDALKSAVSAVSDPTSASYRSYLTAAQYRAHYEPTQAAEKKVTRYLKSKGLTVAGAGPHRRYVTASGSRTELDKAFGVTLRNYTHDGQQVVAPSTAAKVPAALGSSILTVTGLDTTVDAAHTDHLTDAQEASGKKAKTVSPSTLLSQATTRSAKASKIDPPEGTVTAKPCSTYWNQLPAKFQADYKTKLPKYKSQLLNYASCGYTGMQLYTGIGGEFSTAGAGQTIAIVDAYASDTMKKDLNTYSTTYGIPKLTSGQYSQVLPTSGFANETACGASDWTTEQTLDVEAVHAMRPSAKIRYYAAADCVTGLLDTLGTVVDDDKADVVSNSWGAYEIYTGLDDVLAYEQVFLQGAMQGQTFVFSSGDNGDEVADLGVKTVEYPASDPYITSVGGTSIGLGYGIGLNKAETGWGNNVAVLSSNQKKWEDRGFLYGAGGGFSNLFAQPDYQQGTVPSSLGTGRAVPDVANVADPATGMLVGQTQTFGSTVRYGEFRVGGTSLAAPLIAGKLAQVTEATGKRLGFANPLLYKIDREAYYDIEPSTTKGTVITYYANQTDPTDGFDYYVRTWDQDSSLKTLDGWDPVTGLGRPNGLLVQAVQIYTHTLPNPTASKTTTK</sequence>
<dbReference type="SUPFAM" id="SSF54897">
    <property type="entry name" value="Protease propeptides/inhibitors"/>
    <property type="match status" value="1"/>
</dbReference>
<dbReference type="PROSITE" id="PS51695">
    <property type="entry name" value="SEDOLISIN"/>
    <property type="match status" value="1"/>
</dbReference>
<dbReference type="EC" id="3.4.21.100" evidence="11"/>
<proteinExistence type="predicted"/>
<comment type="cofactor">
    <cofactor evidence="1">
        <name>Ca(2+)</name>
        <dbReference type="ChEBI" id="CHEBI:29108"/>
    </cofactor>
</comment>
<feature type="compositionally biased region" description="Polar residues" evidence="8">
    <location>
        <begin position="225"/>
        <end position="239"/>
    </location>
</feature>
<keyword evidence="12" id="KW-1185">Reference proteome</keyword>
<evidence type="ECO:0000256" key="4">
    <source>
        <dbReference type="ARBA" id="ARBA00022801"/>
    </source>
</evidence>
<keyword evidence="4 11" id="KW-0378">Hydrolase</keyword>
<evidence type="ECO:0000256" key="8">
    <source>
        <dbReference type="SAM" id="MobiDB-lite"/>
    </source>
</evidence>
<feature type="signal peptide" evidence="9">
    <location>
        <begin position="1"/>
        <end position="26"/>
    </location>
</feature>
<feature type="region of interest" description="Disordered" evidence="8">
    <location>
        <begin position="213"/>
        <end position="248"/>
    </location>
</feature>
<dbReference type="PANTHER" id="PTHR14218">
    <property type="entry name" value="PROTEASE S8 TRIPEPTIDYL PEPTIDASE I CLN2"/>
    <property type="match status" value="1"/>
</dbReference>